<dbReference type="SMART" id="SM00839">
    <property type="entry name" value="ELFV_dehydrog"/>
    <property type="match status" value="1"/>
</dbReference>
<dbReference type="NCBIfam" id="NF006929">
    <property type="entry name" value="PRK09414.1"/>
    <property type="match status" value="1"/>
</dbReference>
<dbReference type="PANTHER" id="PTHR43571:SF1">
    <property type="entry name" value="NADP-SPECIFIC GLUTAMATE DEHYDROGENASE 1-RELATED"/>
    <property type="match status" value="1"/>
</dbReference>
<dbReference type="PIRSF" id="PIRSF000185">
    <property type="entry name" value="Glu_DH"/>
    <property type="match status" value="1"/>
</dbReference>
<dbReference type="GO" id="GO:0004354">
    <property type="term" value="F:glutamate dehydrogenase (NADP+) activity"/>
    <property type="evidence" value="ECO:0007669"/>
    <property type="project" value="UniProtKB-EC"/>
</dbReference>
<dbReference type="InterPro" id="IPR014362">
    <property type="entry name" value="Glu_DH"/>
</dbReference>
<evidence type="ECO:0000256" key="2">
    <source>
        <dbReference type="ARBA" id="ARBA00011643"/>
    </source>
</evidence>
<evidence type="ECO:0000256" key="4">
    <source>
        <dbReference type="ARBA" id="ARBA00023027"/>
    </source>
</evidence>
<dbReference type="InterPro" id="IPR033524">
    <property type="entry name" value="Glu/Leu/Phe/Val_DH_AS"/>
</dbReference>
<evidence type="ECO:0000256" key="1">
    <source>
        <dbReference type="ARBA" id="ARBA00006382"/>
    </source>
</evidence>
<dbReference type="PANTHER" id="PTHR43571">
    <property type="entry name" value="NADP-SPECIFIC GLUTAMATE DEHYDROGENASE 1-RELATED"/>
    <property type="match status" value="1"/>
</dbReference>
<reference evidence="8 9" key="1">
    <citation type="submission" date="2014-10" db="EMBL/GenBank/DDBJ databases">
        <title>Genome sequencing of Vitellibacter vladivostokensis KMM 3516.</title>
        <authorList>
            <person name="Thevarajoo S."/>
            <person name="Selvaratnam C."/>
            <person name="Goh K.M."/>
            <person name="Chong C.S."/>
        </authorList>
    </citation>
    <scope>NUCLEOTIDE SEQUENCE [LARGE SCALE GENOMIC DNA]</scope>
    <source>
        <strain evidence="8 9">KMM 3516</strain>
    </source>
</reference>
<dbReference type="Proteomes" id="UP000033497">
    <property type="component" value="Unassembled WGS sequence"/>
</dbReference>
<sequence>MKQSIRDFISEVEKLNPNEPEFLQAVTEVAETVIPFIEENEKYANRQLLERMVEPERTILFRVPWTDDDGKIHVNKGYRVEFNSAIGPYKGGLRFHPSVNLSILKFLGFEQTFKNSLTTLPMGGGKGGSNFDPKGKSDAEIMRFCQSFMTELFRHIGPDTDVPAGDIGVGGREIGYMFGQYKRIRNEFTGVLTGKGRSYGGSLIRPEATGYGNVYFAKDMLATRGESFKGKTVVISGSGNVAQYAAEKAIQFGGKVVTFSDSAGYIYDPEGIDEEKLAFVMELKNEKRGRISEYTNKYTGANFVEGKRPWEVKCDIALPCATQNELNGEEAKVLLDNGCICVGEGANMPCTPEAIEAFQKAKILFSPGKASNAGGVATSGLEMSQNSLRLSWTAEEVDEKLHGIMNDIHAACVQYGKDGDGYVDYVKGANIAGFVKVADAMLAQGVV</sequence>
<dbReference type="Gene3D" id="3.40.50.10860">
    <property type="entry name" value="Leucine Dehydrogenase, chain A, domain 1"/>
    <property type="match status" value="1"/>
</dbReference>
<evidence type="ECO:0000313" key="8">
    <source>
        <dbReference type="EMBL" id="KJJ38511.1"/>
    </source>
</evidence>
<keyword evidence="9" id="KW-1185">Reference proteome</keyword>
<dbReference type="RefSeq" id="WP_045080263.1">
    <property type="nucleotide sequence ID" value="NZ_JSVU01000004.1"/>
</dbReference>
<dbReference type="Pfam" id="PF00208">
    <property type="entry name" value="ELFV_dehydrog"/>
    <property type="match status" value="1"/>
</dbReference>
<evidence type="ECO:0000313" key="9">
    <source>
        <dbReference type="Proteomes" id="UP000033497"/>
    </source>
</evidence>
<name>A0ABR5DI97_9FLAO</name>
<keyword evidence="4" id="KW-0520">NAD</keyword>
<protein>
    <recommendedName>
        <fullName evidence="5">Glutamate dehydrogenase</fullName>
    </recommendedName>
</protein>
<evidence type="ECO:0000256" key="5">
    <source>
        <dbReference type="PIRNR" id="PIRNR000185"/>
    </source>
</evidence>
<evidence type="ECO:0000256" key="3">
    <source>
        <dbReference type="ARBA" id="ARBA00023002"/>
    </source>
</evidence>
<dbReference type="Pfam" id="PF02812">
    <property type="entry name" value="ELFV_dehydrog_N"/>
    <property type="match status" value="1"/>
</dbReference>
<dbReference type="InterPro" id="IPR006096">
    <property type="entry name" value="Glu/Leu/Phe/Val/Trp_DH_C"/>
</dbReference>
<dbReference type="PRINTS" id="PR00082">
    <property type="entry name" value="GLFDHDRGNASE"/>
</dbReference>
<dbReference type="InterPro" id="IPR050724">
    <property type="entry name" value="Glu_Leu_Phe_Val_DH"/>
</dbReference>
<dbReference type="InterPro" id="IPR033922">
    <property type="entry name" value="NAD_bind_Glu_DH"/>
</dbReference>
<evidence type="ECO:0000256" key="6">
    <source>
        <dbReference type="RuleBase" id="RU004417"/>
    </source>
</evidence>
<dbReference type="SUPFAM" id="SSF53223">
    <property type="entry name" value="Aminoacid dehydrogenase-like, N-terminal domain"/>
    <property type="match status" value="1"/>
</dbReference>
<feature type="domain" description="Glutamate/phenylalanine/leucine/valine/L-tryptophan dehydrogenase C-terminal" evidence="7">
    <location>
        <begin position="202"/>
        <end position="445"/>
    </location>
</feature>
<dbReference type="EMBL" id="JSVU01000004">
    <property type="protein sequence ID" value="KJJ38511.1"/>
    <property type="molecule type" value="Genomic_DNA"/>
</dbReference>
<dbReference type="Gene3D" id="3.40.50.720">
    <property type="entry name" value="NAD(P)-binding Rossmann-like Domain"/>
    <property type="match status" value="1"/>
</dbReference>
<dbReference type="InterPro" id="IPR006097">
    <property type="entry name" value="Glu/Leu/Phe/Val/Trp_DH_dimer"/>
</dbReference>
<dbReference type="InterPro" id="IPR006095">
    <property type="entry name" value="Glu/Leu/Phe/Val/Trp_DH"/>
</dbReference>
<dbReference type="CDD" id="cd05313">
    <property type="entry name" value="NAD_bind_2_Glu_DH"/>
    <property type="match status" value="1"/>
</dbReference>
<dbReference type="InterPro" id="IPR036291">
    <property type="entry name" value="NAD(P)-bd_dom_sf"/>
</dbReference>
<dbReference type="InterPro" id="IPR046346">
    <property type="entry name" value="Aminoacid_DH-like_N_sf"/>
</dbReference>
<dbReference type="PROSITE" id="PS00074">
    <property type="entry name" value="GLFV_DEHYDROGENASE"/>
    <property type="match status" value="1"/>
</dbReference>
<organism evidence="8 9">
    <name type="scientific">Aequorivita vladivostokensis</name>
    <dbReference type="NCBI Taxonomy" id="171194"/>
    <lineage>
        <taxon>Bacteria</taxon>
        <taxon>Pseudomonadati</taxon>
        <taxon>Bacteroidota</taxon>
        <taxon>Flavobacteriia</taxon>
        <taxon>Flavobacteriales</taxon>
        <taxon>Flavobacteriaceae</taxon>
        <taxon>Aequorivita</taxon>
    </lineage>
</organism>
<proteinExistence type="inferred from homology"/>
<comment type="caution">
    <text evidence="8">The sequence shown here is derived from an EMBL/GenBank/DDBJ whole genome shotgun (WGS) entry which is preliminary data.</text>
</comment>
<dbReference type="Gene3D" id="1.10.285.10">
    <property type="entry name" value="Glutamate Dehydrogenase, chain A, domain 3"/>
    <property type="match status" value="2"/>
</dbReference>
<keyword evidence="3 5" id="KW-0560">Oxidoreductase</keyword>
<comment type="subunit">
    <text evidence="2">Homohexamer.</text>
</comment>
<comment type="similarity">
    <text evidence="1 5 6">Belongs to the Glu/Leu/Phe/Val dehydrogenases family.</text>
</comment>
<dbReference type="SUPFAM" id="SSF51735">
    <property type="entry name" value="NAD(P)-binding Rossmann-fold domains"/>
    <property type="match status" value="1"/>
</dbReference>
<accession>A0ABR5DI97</accession>
<gene>
    <name evidence="8" type="ORF">MB09_07385</name>
</gene>
<evidence type="ECO:0000259" key="7">
    <source>
        <dbReference type="SMART" id="SM00839"/>
    </source>
</evidence>